<evidence type="ECO:0000256" key="9">
    <source>
        <dbReference type="ARBA" id="ARBA00023204"/>
    </source>
</evidence>
<dbReference type="GO" id="GO:0008413">
    <property type="term" value="F:8-oxo-7,8-dihydroguanosine triphosphate pyrophosphatase activity"/>
    <property type="evidence" value="ECO:0007669"/>
    <property type="project" value="TreeGrafter"/>
</dbReference>
<dbReference type="Pfam" id="PF00293">
    <property type="entry name" value="NUDIX"/>
    <property type="match status" value="1"/>
</dbReference>
<comment type="similarity">
    <text evidence="2">Belongs to the Nudix hydrolase family.</text>
</comment>
<evidence type="ECO:0000256" key="8">
    <source>
        <dbReference type="ARBA" id="ARBA00022842"/>
    </source>
</evidence>
<accession>A0A7X2V5A1</accession>
<evidence type="ECO:0000256" key="4">
    <source>
        <dbReference type="ARBA" id="ARBA00022705"/>
    </source>
</evidence>
<dbReference type="InterPro" id="IPR047127">
    <property type="entry name" value="MutT-like"/>
</dbReference>
<comment type="catalytic activity">
    <reaction evidence="10">
        <text>8-oxo-dGTP + H2O = 8-oxo-dGMP + diphosphate + H(+)</text>
        <dbReference type="Rhea" id="RHEA:31575"/>
        <dbReference type="ChEBI" id="CHEBI:15377"/>
        <dbReference type="ChEBI" id="CHEBI:15378"/>
        <dbReference type="ChEBI" id="CHEBI:33019"/>
        <dbReference type="ChEBI" id="CHEBI:63224"/>
        <dbReference type="ChEBI" id="CHEBI:77896"/>
        <dbReference type="EC" id="3.6.1.55"/>
    </reaction>
</comment>
<dbReference type="PRINTS" id="PR00502">
    <property type="entry name" value="NUDIXFAMILY"/>
</dbReference>
<evidence type="ECO:0000313" key="13">
    <source>
        <dbReference type="EMBL" id="MTH54240.1"/>
    </source>
</evidence>
<keyword evidence="14" id="KW-1185">Reference proteome</keyword>
<keyword evidence="8" id="KW-0460">Magnesium</keyword>
<dbReference type="GO" id="GO:0035539">
    <property type="term" value="F:8-oxo-7,8-dihydrodeoxyguanosine triphosphate pyrophosphatase activity"/>
    <property type="evidence" value="ECO:0007669"/>
    <property type="project" value="UniProtKB-EC"/>
</dbReference>
<organism evidence="13 14">
    <name type="scientific">Metabacillus mangrovi</name>
    <dbReference type="NCBI Taxonomy" id="1491830"/>
    <lineage>
        <taxon>Bacteria</taxon>
        <taxon>Bacillati</taxon>
        <taxon>Bacillota</taxon>
        <taxon>Bacilli</taxon>
        <taxon>Bacillales</taxon>
        <taxon>Bacillaceae</taxon>
        <taxon>Metabacillus</taxon>
    </lineage>
</organism>
<dbReference type="PANTHER" id="PTHR47707">
    <property type="entry name" value="8-OXO-DGTP DIPHOSPHATASE"/>
    <property type="match status" value="1"/>
</dbReference>
<protein>
    <recommendedName>
        <fullName evidence="11">8-oxo-dGTP diphosphatase</fullName>
        <ecNumber evidence="11">3.6.1.55</ecNumber>
    </recommendedName>
</protein>
<evidence type="ECO:0000313" key="14">
    <source>
        <dbReference type="Proteomes" id="UP000434639"/>
    </source>
</evidence>
<dbReference type="GO" id="GO:0046872">
    <property type="term" value="F:metal ion binding"/>
    <property type="evidence" value="ECO:0007669"/>
    <property type="project" value="UniProtKB-KW"/>
</dbReference>
<evidence type="ECO:0000256" key="11">
    <source>
        <dbReference type="ARBA" id="ARBA00038905"/>
    </source>
</evidence>
<dbReference type="InterPro" id="IPR020476">
    <property type="entry name" value="Nudix_hydrolase"/>
</dbReference>
<dbReference type="Gene3D" id="3.90.79.10">
    <property type="entry name" value="Nucleoside Triphosphate Pyrophosphohydrolase"/>
    <property type="match status" value="1"/>
</dbReference>
<keyword evidence="6" id="KW-0227">DNA damage</keyword>
<evidence type="ECO:0000256" key="2">
    <source>
        <dbReference type="ARBA" id="ARBA00005582"/>
    </source>
</evidence>
<feature type="domain" description="Nudix hydrolase" evidence="12">
    <location>
        <begin position="3"/>
        <end position="127"/>
    </location>
</feature>
<dbReference type="InterPro" id="IPR015797">
    <property type="entry name" value="NUDIX_hydrolase-like_dom_sf"/>
</dbReference>
<evidence type="ECO:0000256" key="10">
    <source>
        <dbReference type="ARBA" id="ARBA00035861"/>
    </source>
</evidence>
<keyword evidence="5" id="KW-0479">Metal-binding</keyword>
<evidence type="ECO:0000256" key="5">
    <source>
        <dbReference type="ARBA" id="ARBA00022723"/>
    </source>
</evidence>
<keyword evidence="3" id="KW-0515">Mutator protein</keyword>
<dbReference type="EMBL" id="WMIB01000012">
    <property type="protein sequence ID" value="MTH54240.1"/>
    <property type="molecule type" value="Genomic_DNA"/>
</dbReference>
<dbReference type="AlphaFoldDB" id="A0A7X2V5A1"/>
<reference evidence="13 14" key="1">
    <citation type="journal article" date="2017" name="Int. J. Syst. Evol. Microbiol.">
        <title>Bacillus mangrovi sp. nov., isolated from a sediment sample from a mangrove forest.</title>
        <authorList>
            <person name="Gupta V."/>
            <person name="Singh P.K."/>
            <person name="Korpole S."/>
            <person name="Tanuku N.R.S."/>
            <person name="Pinnaka A.K."/>
        </authorList>
    </citation>
    <scope>NUCLEOTIDE SEQUENCE [LARGE SCALE GENOMIC DNA]</scope>
    <source>
        <strain evidence="13 14">KCTC 33872</strain>
    </source>
</reference>
<comment type="caution">
    <text evidence="13">The sequence shown here is derived from an EMBL/GenBank/DDBJ whole genome shotgun (WGS) entry which is preliminary data.</text>
</comment>
<proteinExistence type="inferred from homology"/>
<dbReference type="CDD" id="cd03425">
    <property type="entry name" value="NUDIX_MutT_NudA_like"/>
    <property type="match status" value="1"/>
</dbReference>
<name>A0A7X2V5A1_9BACI</name>
<dbReference type="RefSeq" id="WP_155112757.1">
    <property type="nucleotide sequence ID" value="NZ_WMIB01000012.1"/>
</dbReference>
<keyword evidence="4" id="KW-0235">DNA replication</keyword>
<evidence type="ECO:0000256" key="3">
    <source>
        <dbReference type="ARBA" id="ARBA00022457"/>
    </source>
</evidence>
<dbReference type="GO" id="GO:0006281">
    <property type="term" value="P:DNA repair"/>
    <property type="evidence" value="ECO:0007669"/>
    <property type="project" value="UniProtKB-KW"/>
</dbReference>
<evidence type="ECO:0000259" key="12">
    <source>
        <dbReference type="PROSITE" id="PS51462"/>
    </source>
</evidence>
<dbReference type="GO" id="GO:0006260">
    <property type="term" value="P:DNA replication"/>
    <property type="evidence" value="ECO:0007669"/>
    <property type="project" value="UniProtKB-KW"/>
</dbReference>
<dbReference type="PANTHER" id="PTHR47707:SF1">
    <property type="entry name" value="NUDIX HYDROLASE FAMILY PROTEIN"/>
    <property type="match status" value="1"/>
</dbReference>
<keyword evidence="7" id="KW-0378">Hydrolase</keyword>
<sequence>MKKNIHVVGAVIIEDGKILCAQRGDGKALPLKWEFPGGKIEEGETPQEALRREIEEEMLCKVEIGEKIETTVYEYDFGIVHLTTFYCQLKEGKPVLTEHAAMKWLLPSELHTLDWAPADIPAIEKISKEFIVH</sequence>
<gene>
    <name evidence="13" type="ORF">GKZ89_12585</name>
</gene>
<dbReference type="SUPFAM" id="SSF55811">
    <property type="entry name" value="Nudix"/>
    <property type="match status" value="1"/>
</dbReference>
<evidence type="ECO:0000256" key="6">
    <source>
        <dbReference type="ARBA" id="ARBA00022763"/>
    </source>
</evidence>
<dbReference type="GO" id="GO:0044715">
    <property type="term" value="F:8-oxo-dGDP phosphatase activity"/>
    <property type="evidence" value="ECO:0007669"/>
    <property type="project" value="TreeGrafter"/>
</dbReference>
<keyword evidence="9" id="KW-0234">DNA repair</keyword>
<evidence type="ECO:0000256" key="1">
    <source>
        <dbReference type="ARBA" id="ARBA00001946"/>
    </source>
</evidence>
<dbReference type="GO" id="GO:0044716">
    <property type="term" value="F:8-oxo-GDP phosphatase activity"/>
    <property type="evidence" value="ECO:0007669"/>
    <property type="project" value="TreeGrafter"/>
</dbReference>
<dbReference type="OrthoDB" id="9810648at2"/>
<dbReference type="PROSITE" id="PS51462">
    <property type="entry name" value="NUDIX"/>
    <property type="match status" value="1"/>
</dbReference>
<comment type="cofactor">
    <cofactor evidence="1">
        <name>Mg(2+)</name>
        <dbReference type="ChEBI" id="CHEBI:18420"/>
    </cofactor>
</comment>
<dbReference type="Proteomes" id="UP000434639">
    <property type="component" value="Unassembled WGS sequence"/>
</dbReference>
<dbReference type="InterPro" id="IPR000086">
    <property type="entry name" value="NUDIX_hydrolase_dom"/>
</dbReference>
<evidence type="ECO:0000256" key="7">
    <source>
        <dbReference type="ARBA" id="ARBA00022801"/>
    </source>
</evidence>
<dbReference type="EC" id="3.6.1.55" evidence="11"/>